<dbReference type="Proteomes" id="UP000807306">
    <property type="component" value="Unassembled WGS sequence"/>
</dbReference>
<protein>
    <submittedName>
        <fullName evidence="1">Uncharacterized protein</fullName>
    </submittedName>
</protein>
<name>A0A9P6EDF9_9AGAR</name>
<dbReference type="AlphaFoldDB" id="A0A9P6EDF9"/>
<keyword evidence="2" id="KW-1185">Reference proteome</keyword>
<proteinExistence type="predicted"/>
<reference evidence="1" key="1">
    <citation type="submission" date="2020-11" db="EMBL/GenBank/DDBJ databases">
        <authorList>
            <consortium name="DOE Joint Genome Institute"/>
            <person name="Ahrendt S."/>
            <person name="Riley R."/>
            <person name="Andreopoulos W."/>
            <person name="Labutti K."/>
            <person name="Pangilinan J."/>
            <person name="Ruiz-Duenas F.J."/>
            <person name="Barrasa J.M."/>
            <person name="Sanchez-Garcia M."/>
            <person name="Camarero S."/>
            <person name="Miyauchi S."/>
            <person name="Serrano A."/>
            <person name="Linde D."/>
            <person name="Babiker R."/>
            <person name="Drula E."/>
            <person name="Ayuso-Fernandez I."/>
            <person name="Pacheco R."/>
            <person name="Padilla G."/>
            <person name="Ferreira P."/>
            <person name="Barriuso J."/>
            <person name="Kellner H."/>
            <person name="Castanera R."/>
            <person name="Alfaro M."/>
            <person name="Ramirez L."/>
            <person name="Pisabarro A.G."/>
            <person name="Kuo A."/>
            <person name="Tritt A."/>
            <person name="Lipzen A."/>
            <person name="He G."/>
            <person name="Yan M."/>
            <person name="Ng V."/>
            <person name="Cullen D."/>
            <person name="Martin F."/>
            <person name="Rosso M.-N."/>
            <person name="Henrissat B."/>
            <person name="Hibbett D."/>
            <person name="Martinez A.T."/>
            <person name="Grigoriev I.V."/>
        </authorList>
    </citation>
    <scope>NUCLEOTIDE SEQUENCE</scope>
    <source>
        <strain evidence="1">CBS 506.95</strain>
    </source>
</reference>
<evidence type="ECO:0000313" key="2">
    <source>
        <dbReference type="Proteomes" id="UP000807306"/>
    </source>
</evidence>
<organism evidence="1 2">
    <name type="scientific">Crepidotus variabilis</name>
    <dbReference type="NCBI Taxonomy" id="179855"/>
    <lineage>
        <taxon>Eukaryota</taxon>
        <taxon>Fungi</taxon>
        <taxon>Dikarya</taxon>
        <taxon>Basidiomycota</taxon>
        <taxon>Agaricomycotina</taxon>
        <taxon>Agaricomycetes</taxon>
        <taxon>Agaricomycetidae</taxon>
        <taxon>Agaricales</taxon>
        <taxon>Agaricineae</taxon>
        <taxon>Crepidotaceae</taxon>
        <taxon>Crepidotus</taxon>
    </lineage>
</organism>
<accession>A0A9P6EDF9</accession>
<gene>
    <name evidence="1" type="ORF">CPB83DRAFT_895738</name>
</gene>
<comment type="caution">
    <text evidence="1">The sequence shown here is derived from an EMBL/GenBank/DDBJ whole genome shotgun (WGS) entry which is preliminary data.</text>
</comment>
<dbReference type="OrthoDB" id="3271023at2759"/>
<evidence type="ECO:0000313" key="1">
    <source>
        <dbReference type="EMBL" id="KAF9526888.1"/>
    </source>
</evidence>
<dbReference type="EMBL" id="MU157866">
    <property type="protein sequence ID" value="KAF9526888.1"/>
    <property type="molecule type" value="Genomic_DNA"/>
</dbReference>
<sequence>MPPPLPLAPPVPVKRIADLNIAAIHGAKKKRKENVPQGSNRRNYIKELEAAYNEPDSSEEAALATLKQDAEFPPIEQVKFLVKNVAVHAVLRLEKNSRGMSMNTAKEFLRRQLGCKSATKEQKGQLADYVTCLAKVEKIIPTGNRPKRFVRELDMYDFTGACFDPKVTFQIGYDRVQVAALGQMLYVLGQRPGCIVENVKYTGFCQVLKWEDMDWIVLGFEPGLGLQFQVFIKFHHMKNMRDDNGKFMQTSLRSVGRHHILLDPIITLLAMAIEHNIFVEDVYAFSEDPSKLPQLPYQLTICPNKQSLPVFTQVTIGDPDFKAAHAYNNRVGPLKELPKNKRKRTEETFLGPWTYFAAAKAIQKVGNHLGWCWFMMLSFRYAWAGNALGKMNGAHLRHHMGHQPKTLMVSTTYQVPDRPVDVTAIRFGTEADLSVSDFHSSVAWEGYVTERSTFDASVEIFKKNPTTRPYYDALMVAKAKVKANFKSYLDVVEDEHCNDDLVVEAHDARFSVQNAHAKLLEQVEAISNTSIKLDLNQPQTADELIIVDSSQACMNKAPVDLQTLLPIQEEELAYQISCTNTHHPYQQLIDSNCCNPCHTLLMRYMYSIAFGKIRDQGMCGYCFTNESLNKKKRKKVYPRYSEHAWACGLTHNPNTWRCPICAKFVPHSPGTKEILEEHLLSCFKVLEAVSEAYLSVEDGSIEEVDEDEDEDNADVLDTSEGIKGQAMSCRVGADKNALIDPETLVGQGAFRLSIATKVDCSRKNSRLFFCPICFFAPCQLAKKISQRSGEDSRFKFFWDTSRLGQHMASHWKTLSKSSVSGINYNLDLKCGFSECQHLLKMNTGEMISHLHNEHSYKLVECALEHPHTKLCFVLPAGFATKATGELISKHLHADLHTTTLRDFNRNDKVANTQKAHEKRIFELASKGVKIETPTTFDLTNAEASLTDLVNDIMDWCAEAELDIEFEVKEEELLDDFMHCTL</sequence>